<dbReference type="Pfam" id="PF13098">
    <property type="entry name" value="Thioredoxin_2"/>
    <property type="match status" value="1"/>
</dbReference>
<gene>
    <name evidence="3" type="ORF">EOD41_13810</name>
</gene>
<feature type="signal peptide" evidence="1">
    <location>
        <begin position="1"/>
        <end position="18"/>
    </location>
</feature>
<dbReference type="GO" id="GO:0006950">
    <property type="term" value="P:response to stress"/>
    <property type="evidence" value="ECO:0007669"/>
    <property type="project" value="UniProtKB-ARBA"/>
</dbReference>
<dbReference type="OrthoDB" id="120730at2"/>
<dbReference type="SUPFAM" id="SSF48452">
    <property type="entry name" value="TPR-like"/>
    <property type="match status" value="1"/>
</dbReference>
<dbReference type="PROSITE" id="PS51352">
    <property type="entry name" value="THIOREDOXIN_2"/>
    <property type="match status" value="1"/>
</dbReference>
<dbReference type="AlphaFoldDB" id="A0A3S2XZP7"/>
<proteinExistence type="predicted"/>
<dbReference type="Gene3D" id="3.40.30.10">
    <property type="entry name" value="Glutaredoxin"/>
    <property type="match status" value="1"/>
</dbReference>
<organism evidence="3 4">
    <name type="scientific">Mucilaginibacter limnophilus</name>
    <dbReference type="NCBI Taxonomy" id="1932778"/>
    <lineage>
        <taxon>Bacteria</taxon>
        <taxon>Pseudomonadati</taxon>
        <taxon>Bacteroidota</taxon>
        <taxon>Sphingobacteriia</taxon>
        <taxon>Sphingobacteriales</taxon>
        <taxon>Sphingobacteriaceae</taxon>
        <taxon>Mucilaginibacter</taxon>
    </lineage>
</organism>
<dbReference type="Proteomes" id="UP000282759">
    <property type="component" value="Unassembled WGS sequence"/>
</dbReference>
<reference evidence="3 4" key="1">
    <citation type="submission" date="2019-01" db="EMBL/GenBank/DDBJ databases">
        <authorList>
            <person name="Chen W.-M."/>
        </authorList>
    </citation>
    <scope>NUCLEOTIDE SEQUENCE [LARGE SCALE GENOMIC DNA]</scope>
    <source>
        <strain evidence="3 4">YBJ-36</strain>
    </source>
</reference>
<name>A0A3S2XZP7_9SPHI</name>
<protein>
    <submittedName>
        <fullName evidence="3">DUF255 domain-containing protein</fullName>
    </submittedName>
</protein>
<feature type="domain" description="Thioredoxin" evidence="2">
    <location>
        <begin position="4"/>
        <end position="148"/>
    </location>
</feature>
<sequence length="410" mass="46042">MKLLSAIALLFVFTVASAQDKGMHFEHNLTWAQIKAKAKAEKKYIFVDGFTTWCGPCKYMAKEIFPLEETGTFFNANFINVKAQLDTTANDSEEIKKWYQDAHNLMVDYQIRAFPTYLYFNPDGELVHRALGSTNAPEFIKWAKNALNPKTQYYSMKKEYAAGKKDTAFLHALALASQQAYDEPFSSEVVNKYIATQSNLYRADIIGMLASATNKTTDPGFKVFTENPEKADAFLRPGTSANIVKSIIGKEVLPSLIYKEGNTYKDNIDWENVKATLRKQYPAFGDEIALPAQINYYKQTQNWPKFSETVSTYLAGLGAKANPSVLNNYAWAVFENCDDVACMNKALAWSKQSLSGEAANEPGFMDTYANLLYKLGKKDEAIKVEQEAVAKDPSLQGTLDKMKQGKPTWD</sequence>
<dbReference type="InterPro" id="IPR012336">
    <property type="entry name" value="Thioredoxin-like_fold"/>
</dbReference>
<evidence type="ECO:0000313" key="3">
    <source>
        <dbReference type="EMBL" id="RVU00035.1"/>
    </source>
</evidence>
<evidence type="ECO:0000256" key="1">
    <source>
        <dbReference type="SAM" id="SignalP"/>
    </source>
</evidence>
<dbReference type="InterPro" id="IPR036249">
    <property type="entry name" value="Thioredoxin-like_sf"/>
</dbReference>
<evidence type="ECO:0000313" key="4">
    <source>
        <dbReference type="Proteomes" id="UP000282759"/>
    </source>
</evidence>
<keyword evidence="4" id="KW-1185">Reference proteome</keyword>
<comment type="caution">
    <text evidence="3">The sequence shown here is derived from an EMBL/GenBank/DDBJ whole genome shotgun (WGS) entry which is preliminary data.</text>
</comment>
<feature type="chain" id="PRO_5018775934" evidence="1">
    <location>
        <begin position="19"/>
        <end position="410"/>
    </location>
</feature>
<dbReference type="InterPro" id="IPR011990">
    <property type="entry name" value="TPR-like_helical_dom_sf"/>
</dbReference>
<evidence type="ECO:0000259" key="2">
    <source>
        <dbReference type="PROSITE" id="PS51352"/>
    </source>
</evidence>
<dbReference type="EMBL" id="SACK01000006">
    <property type="protein sequence ID" value="RVU00035.1"/>
    <property type="molecule type" value="Genomic_DNA"/>
</dbReference>
<accession>A0A3S2XZP7</accession>
<dbReference type="CDD" id="cd02947">
    <property type="entry name" value="TRX_family"/>
    <property type="match status" value="1"/>
</dbReference>
<dbReference type="InterPro" id="IPR013766">
    <property type="entry name" value="Thioredoxin_domain"/>
</dbReference>
<dbReference type="SUPFAM" id="SSF52833">
    <property type="entry name" value="Thioredoxin-like"/>
    <property type="match status" value="1"/>
</dbReference>
<dbReference type="RefSeq" id="WP_127705894.1">
    <property type="nucleotide sequence ID" value="NZ_SACK01000006.1"/>
</dbReference>
<keyword evidence="1" id="KW-0732">Signal</keyword>